<dbReference type="Proteomes" id="UP000801492">
    <property type="component" value="Unassembled WGS sequence"/>
</dbReference>
<reference evidence="1" key="1">
    <citation type="submission" date="2019-08" db="EMBL/GenBank/DDBJ databases">
        <title>The genome of the North American firefly Photinus pyralis.</title>
        <authorList>
            <consortium name="Photinus pyralis genome working group"/>
            <person name="Fallon T.R."/>
            <person name="Sander Lower S.E."/>
            <person name="Weng J.-K."/>
        </authorList>
    </citation>
    <scope>NUCLEOTIDE SEQUENCE</scope>
    <source>
        <strain evidence="1">TRF0915ILg1</strain>
        <tissue evidence="1">Whole body</tissue>
    </source>
</reference>
<accession>A0A8K0CWX2</accession>
<dbReference type="EMBL" id="VTPC01006103">
    <property type="protein sequence ID" value="KAF2895238.1"/>
    <property type="molecule type" value="Genomic_DNA"/>
</dbReference>
<protein>
    <submittedName>
        <fullName evidence="1">Uncharacterized protein</fullName>
    </submittedName>
</protein>
<evidence type="ECO:0000313" key="2">
    <source>
        <dbReference type="Proteomes" id="UP000801492"/>
    </source>
</evidence>
<dbReference type="AlphaFoldDB" id="A0A8K0CWX2"/>
<dbReference type="OrthoDB" id="8028205at2759"/>
<organism evidence="1 2">
    <name type="scientific">Ignelater luminosus</name>
    <name type="common">Cucubano</name>
    <name type="synonym">Pyrophorus luminosus</name>
    <dbReference type="NCBI Taxonomy" id="2038154"/>
    <lineage>
        <taxon>Eukaryota</taxon>
        <taxon>Metazoa</taxon>
        <taxon>Ecdysozoa</taxon>
        <taxon>Arthropoda</taxon>
        <taxon>Hexapoda</taxon>
        <taxon>Insecta</taxon>
        <taxon>Pterygota</taxon>
        <taxon>Neoptera</taxon>
        <taxon>Endopterygota</taxon>
        <taxon>Coleoptera</taxon>
        <taxon>Polyphaga</taxon>
        <taxon>Elateriformia</taxon>
        <taxon>Elateroidea</taxon>
        <taxon>Elateridae</taxon>
        <taxon>Agrypninae</taxon>
        <taxon>Pyrophorini</taxon>
        <taxon>Ignelater</taxon>
    </lineage>
</organism>
<keyword evidence="2" id="KW-1185">Reference proteome</keyword>
<sequence length="211" mass="24031">MNSRCSRKRDIVYEGIAKPHVKKADDDGIIVIEEFVKNTKGNALPPLNFHMFPVERTCPSIRCLCKLCVIEEKFYFRVQNGTHISAKNDEGRGSKRSGQGRGTDISLGYENRLAEGLRIMEEWEFGLSRKEMLNIAQQFPFFFEQMLKTVNSKTPISARKRKWVAAGSEVITTLLLESRDNLSKQDDGQIFLHDESEGSDFFGQSSSEEEV</sequence>
<gene>
    <name evidence="1" type="ORF">ILUMI_10934</name>
</gene>
<proteinExistence type="predicted"/>
<evidence type="ECO:0000313" key="1">
    <source>
        <dbReference type="EMBL" id="KAF2895238.1"/>
    </source>
</evidence>
<name>A0A8K0CWX2_IGNLU</name>
<comment type="caution">
    <text evidence="1">The sequence shown here is derived from an EMBL/GenBank/DDBJ whole genome shotgun (WGS) entry which is preliminary data.</text>
</comment>